<keyword evidence="1" id="KW-1133">Transmembrane helix</keyword>
<organism evidence="2 3">
    <name type="scientific">Mangrovihabitans endophyticus</name>
    <dbReference type="NCBI Taxonomy" id="1751298"/>
    <lineage>
        <taxon>Bacteria</taxon>
        <taxon>Bacillati</taxon>
        <taxon>Actinomycetota</taxon>
        <taxon>Actinomycetes</taxon>
        <taxon>Micromonosporales</taxon>
        <taxon>Micromonosporaceae</taxon>
        <taxon>Mangrovihabitans</taxon>
    </lineage>
</organism>
<evidence type="ECO:0000313" key="3">
    <source>
        <dbReference type="Proteomes" id="UP000656042"/>
    </source>
</evidence>
<dbReference type="RefSeq" id="WP_189077577.1">
    <property type="nucleotide sequence ID" value="NZ_BMMX01000001.1"/>
</dbReference>
<feature type="transmembrane region" description="Helical" evidence="1">
    <location>
        <begin position="41"/>
        <end position="60"/>
    </location>
</feature>
<evidence type="ECO:0000256" key="1">
    <source>
        <dbReference type="SAM" id="Phobius"/>
    </source>
</evidence>
<reference evidence="2" key="1">
    <citation type="journal article" date="2014" name="Int. J. Syst. Evol. Microbiol.">
        <title>Complete genome sequence of Corynebacterium casei LMG S-19264T (=DSM 44701T), isolated from a smear-ripened cheese.</title>
        <authorList>
            <consortium name="US DOE Joint Genome Institute (JGI-PGF)"/>
            <person name="Walter F."/>
            <person name="Albersmeier A."/>
            <person name="Kalinowski J."/>
            <person name="Ruckert C."/>
        </authorList>
    </citation>
    <scope>NUCLEOTIDE SEQUENCE</scope>
    <source>
        <strain evidence="2">CGMCC 4.7299</strain>
    </source>
</reference>
<reference evidence="2" key="2">
    <citation type="submission" date="2020-09" db="EMBL/GenBank/DDBJ databases">
        <authorList>
            <person name="Sun Q."/>
            <person name="Zhou Y."/>
        </authorList>
    </citation>
    <scope>NUCLEOTIDE SEQUENCE</scope>
    <source>
        <strain evidence="2">CGMCC 4.7299</strain>
    </source>
</reference>
<sequence length="234" mass="24769">MSAAGDKSRWPRPSLGAVADTVGLVLAAITVVSFLVVRGGWLLGLSCAVLVAGAVGLALCWRRRRRLPAVVAAMLIMLGAGGAGAALARAAPARPLDADLRFSPVLDPVPYCRSYPGTGTVPDGYQLLIFDRGATGPYYFHSQAERANQGWVARRVGIGLAPTAADPDLDEGARITLYAQMVTEETARVLRDRDNIAIYPERPDAQWLLRKLPGRTVDAVALVRAAGLGECIPA</sequence>
<keyword evidence="1" id="KW-0812">Transmembrane</keyword>
<protein>
    <submittedName>
        <fullName evidence="2">Uncharacterized protein</fullName>
    </submittedName>
</protein>
<feature type="transmembrane region" description="Helical" evidence="1">
    <location>
        <begin position="67"/>
        <end position="88"/>
    </location>
</feature>
<gene>
    <name evidence="2" type="ORF">GCM10012284_07700</name>
</gene>
<comment type="caution">
    <text evidence="2">The sequence shown here is derived from an EMBL/GenBank/DDBJ whole genome shotgun (WGS) entry which is preliminary data.</text>
</comment>
<keyword evidence="1" id="KW-0472">Membrane</keyword>
<dbReference type="AlphaFoldDB" id="A0A8J3FM21"/>
<feature type="transmembrane region" description="Helical" evidence="1">
    <location>
        <begin position="15"/>
        <end position="35"/>
    </location>
</feature>
<dbReference type="Proteomes" id="UP000656042">
    <property type="component" value="Unassembled WGS sequence"/>
</dbReference>
<accession>A0A8J3FM21</accession>
<name>A0A8J3FM21_9ACTN</name>
<keyword evidence="3" id="KW-1185">Reference proteome</keyword>
<proteinExistence type="predicted"/>
<evidence type="ECO:0000313" key="2">
    <source>
        <dbReference type="EMBL" id="GGK76199.1"/>
    </source>
</evidence>
<dbReference type="EMBL" id="BMMX01000001">
    <property type="protein sequence ID" value="GGK76199.1"/>
    <property type="molecule type" value="Genomic_DNA"/>
</dbReference>